<organism evidence="2 3">
    <name type="scientific">Tanacetum coccineum</name>
    <dbReference type="NCBI Taxonomy" id="301880"/>
    <lineage>
        <taxon>Eukaryota</taxon>
        <taxon>Viridiplantae</taxon>
        <taxon>Streptophyta</taxon>
        <taxon>Embryophyta</taxon>
        <taxon>Tracheophyta</taxon>
        <taxon>Spermatophyta</taxon>
        <taxon>Magnoliopsida</taxon>
        <taxon>eudicotyledons</taxon>
        <taxon>Gunneridae</taxon>
        <taxon>Pentapetalae</taxon>
        <taxon>asterids</taxon>
        <taxon>campanulids</taxon>
        <taxon>Asterales</taxon>
        <taxon>Asteraceae</taxon>
        <taxon>Asteroideae</taxon>
        <taxon>Anthemideae</taxon>
        <taxon>Anthemidinae</taxon>
        <taxon>Tanacetum</taxon>
    </lineage>
</organism>
<dbReference type="Proteomes" id="UP001151760">
    <property type="component" value="Unassembled WGS sequence"/>
</dbReference>
<keyword evidence="1" id="KW-0175">Coiled coil</keyword>
<reference evidence="2" key="2">
    <citation type="submission" date="2022-01" db="EMBL/GenBank/DDBJ databases">
        <authorList>
            <person name="Yamashiro T."/>
            <person name="Shiraishi A."/>
            <person name="Satake H."/>
            <person name="Nakayama K."/>
        </authorList>
    </citation>
    <scope>NUCLEOTIDE SEQUENCE</scope>
</reference>
<proteinExistence type="predicted"/>
<accession>A0ABQ5DM84</accession>
<evidence type="ECO:0000313" key="3">
    <source>
        <dbReference type="Proteomes" id="UP001151760"/>
    </source>
</evidence>
<comment type="caution">
    <text evidence="2">The sequence shown here is derived from an EMBL/GenBank/DDBJ whole genome shotgun (WGS) entry which is preliminary data.</text>
</comment>
<gene>
    <name evidence="2" type="ORF">Tco_0938054</name>
</gene>
<evidence type="ECO:0000256" key="1">
    <source>
        <dbReference type="SAM" id="Coils"/>
    </source>
</evidence>
<evidence type="ECO:0000313" key="2">
    <source>
        <dbReference type="EMBL" id="GJT38189.1"/>
    </source>
</evidence>
<protein>
    <recommendedName>
        <fullName evidence="4">UBN2 domain-containing protein</fullName>
    </recommendedName>
</protein>
<sequence>MKETSYELLEDDEKKQLGNNNKAKMTLYNALPRKEYERVYMCKTTKESQNSDPDYSSKNHVRKFLHALPLKWRAKVTSIEEAKELATLPLDELVGNLKVYEMIFNEDVDKEEEAEAFNLMARNLRKFFRKGNRFRRGNRFGDGGNRFGKGRGGAWSDSEGGDEPQNDETCLMAIDFQEVQPNPSISNNDLDIIDLQKENEKLLRFNKDFAKPFEKLLKEKRSLENENSKLLSKINDLEFEVNKLENNKEVVEPCKNCYVLTKEVDSLKCNVSRLQDQALKFSKFKKSRIVFT</sequence>
<dbReference type="EMBL" id="BQNB010015285">
    <property type="protein sequence ID" value="GJT38189.1"/>
    <property type="molecule type" value="Genomic_DNA"/>
</dbReference>
<reference evidence="2" key="1">
    <citation type="journal article" date="2022" name="Int. J. Mol. Sci.">
        <title>Draft Genome of Tanacetum Coccineum: Genomic Comparison of Closely Related Tanacetum-Family Plants.</title>
        <authorList>
            <person name="Yamashiro T."/>
            <person name="Shiraishi A."/>
            <person name="Nakayama K."/>
            <person name="Satake H."/>
        </authorList>
    </citation>
    <scope>NUCLEOTIDE SEQUENCE</scope>
</reference>
<keyword evidence="3" id="KW-1185">Reference proteome</keyword>
<name>A0ABQ5DM84_9ASTR</name>
<feature type="coiled-coil region" evidence="1">
    <location>
        <begin position="213"/>
        <end position="247"/>
    </location>
</feature>
<evidence type="ECO:0008006" key="4">
    <source>
        <dbReference type="Google" id="ProtNLM"/>
    </source>
</evidence>